<proteinExistence type="predicted"/>
<protein>
    <submittedName>
        <fullName evidence="2">Uncharacterized protein</fullName>
    </submittedName>
</protein>
<dbReference type="EMBL" id="JAHRHJ020000003">
    <property type="protein sequence ID" value="KAH9322207.1"/>
    <property type="molecule type" value="Genomic_DNA"/>
</dbReference>
<feature type="region of interest" description="Disordered" evidence="1">
    <location>
        <begin position="1"/>
        <end position="46"/>
    </location>
</feature>
<organism evidence="2 3">
    <name type="scientific">Taxus chinensis</name>
    <name type="common">Chinese yew</name>
    <name type="synonym">Taxus wallichiana var. chinensis</name>
    <dbReference type="NCBI Taxonomy" id="29808"/>
    <lineage>
        <taxon>Eukaryota</taxon>
        <taxon>Viridiplantae</taxon>
        <taxon>Streptophyta</taxon>
        <taxon>Embryophyta</taxon>
        <taxon>Tracheophyta</taxon>
        <taxon>Spermatophyta</taxon>
        <taxon>Pinopsida</taxon>
        <taxon>Pinidae</taxon>
        <taxon>Conifers II</taxon>
        <taxon>Cupressales</taxon>
        <taxon>Taxaceae</taxon>
        <taxon>Taxus</taxon>
    </lineage>
</organism>
<reference evidence="2 3" key="1">
    <citation type="journal article" date="2021" name="Nat. Plants">
        <title>The Taxus genome provides insights into paclitaxel biosynthesis.</title>
        <authorList>
            <person name="Xiong X."/>
            <person name="Gou J."/>
            <person name="Liao Q."/>
            <person name="Li Y."/>
            <person name="Zhou Q."/>
            <person name="Bi G."/>
            <person name="Li C."/>
            <person name="Du R."/>
            <person name="Wang X."/>
            <person name="Sun T."/>
            <person name="Guo L."/>
            <person name="Liang H."/>
            <person name="Lu P."/>
            <person name="Wu Y."/>
            <person name="Zhang Z."/>
            <person name="Ro D.K."/>
            <person name="Shang Y."/>
            <person name="Huang S."/>
            <person name="Yan J."/>
        </authorList>
    </citation>
    <scope>NUCLEOTIDE SEQUENCE [LARGE SCALE GENOMIC DNA]</scope>
    <source>
        <strain evidence="2">Ta-2019</strain>
    </source>
</reference>
<feature type="compositionally biased region" description="Basic and acidic residues" evidence="1">
    <location>
        <begin position="1"/>
        <end position="10"/>
    </location>
</feature>
<feature type="region of interest" description="Disordered" evidence="1">
    <location>
        <begin position="188"/>
        <end position="208"/>
    </location>
</feature>
<gene>
    <name evidence="2" type="ORF">KI387_016846</name>
</gene>
<evidence type="ECO:0000313" key="3">
    <source>
        <dbReference type="Proteomes" id="UP000824469"/>
    </source>
</evidence>
<dbReference type="Proteomes" id="UP000824469">
    <property type="component" value="Unassembled WGS sequence"/>
</dbReference>
<name>A0AA38LIG1_TAXCH</name>
<feature type="non-terminal residue" evidence="2">
    <location>
        <position position="1"/>
    </location>
</feature>
<evidence type="ECO:0000256" key="1">
    <source>
        <dbReference type="SAM" id="MobiDB-lite"/>
    </source>
</evidence>
<evidence type="ECO:0000313" key="2">
    <source>
        <dbReference type="EMBL" id="KAH9322207.1"/>
    </source>
</evidence>
<keyword evidence="3" id="KW-1185">Reference proteome</keyword>
<sequence length="208" mass="23295">MASTEHDGRKGTRHNVRARAELDGNGGEVRAKPEGSGRGAKLDVSGGRSRLDVEELDGRCMYMLDVGGRETKQSQKDVLGSVFCGMKEQVVSEAFRQQFAILFILPRFTHRKTAHLQLQHLSFLHVKDIIARGEILPTRAAYPLLPNFEALIGEKFICWVLKTVPDDLRGVIQQDQITRFSSKYGSLYSKHGKTNSQQLKEPEHAPIP</sequence>
<accession>A0AA38LIG1</accession>
<dbReference type="AlphaFoldDB" id="A0AA38LIG1"/>
<comment type="caution">
    <text evidence="2">The sequence shown here is derived from an EMBL/GenBank/DDBJ whole genome shotgun (WGS) entry which is preliminary data.</text>
</comment>